<dbReference type="GO" id="GO:0005524">
    <property type="term" value="F:ATP binding"/>
    <property type="evidence" value="ECO:0007669"/>
    <property type="project" value="UniProtKB-KW"/>
</dbReference>
<accession>A0AAJ5JZM2</accession>
<evidence type="ECO:0000256" key="6">
    <source>
        <dbReference type="ARBA" id="ARBA00023277"/>
    </source>
</evidence>
<dbReference type="Pfam" id="PF17042">
    <property type="entry name" value="NBD_C"/>
    <property type="match status" value="1"/>
</dbReference>
<dbReference type="Gene3D" id="3.40.50.10840">
    <property type="entry name" value="Putative sugar-binding, N-terminal domain"/>
    <property type="match status" value="1"/>
</dbReference>
<dbReference type="GO" id="GO:0016301">
    <property type="term" value="F:kinase activity"/>
    <property type="evidence" value="ECO:0007669"/>
    <property type="project" value="UniProtKB-KW"/>
</dbReference>
<evidence type="ECO:0000259" key="7">
    <source>
        <dbReference type="Pfam" id="PF07005"/>
    </source>
</evidence>
<keyword evidence="4 10" id="KW-0418">Kinase</keyword>
<keyword evidence="12" id="KW-1185">Reference proteome</keyword>
<dbReference type="SUPFAM" id="SSF142764">
    <property type="entry name" value="YgbK-like"/>
    <property type="match status" value="1"/>
</dbReference>
<protein>
    <submittedName>
        <fullName evidence="10">Four-carbon acid sugar kinase family protein</fullName>
    </submittedName>
    <submittedName>
        <fullName evidence="9">Uncharacterized protein YgbK (DUF1537 family)</fullName>
    </submittedName>
</protein>
<evidence type="ECO:0000256" key="5">
    <source>
        <dbReference type="ARBA" id="ARBA00022840"/>
    </source>
</evidence>
<organism evidence="10 11">
    <name type="scientific">Deinococcus metallilatus</name>
    <dbReference type="NCBI Taxonomy" id="1211322"/>
    <lineage>
        <taxon>Bacteria</taxon>
        <taxon>Thermotogati</taxon>
        <taxon>Deinococcota</taxon>
        <taxon>Deinococci</taxon>
        <taxon>Deinococcales</taxon>
        <taxon>Deinococcaceae</taxon>
        <taxon>Deinococcus</taxon>
    </lineage>
</organism>
<keyword evidence="3" id="KW-0547">Nucleotide-binding</keyword>
<evidence type="ECO:0000256" key="3">
    <source>
        <dbReference type="ARBA" id="ARBA00022741"/>
    </source>
</evidence>
<sequence>MPGVRFLILADDLTGASDAGVHLARHGYDTVVAFHGAPLPAPLPEGLVLDLDSRALPADEAASRVSAALQDATPELLYVKIDSTLRGPIAAQLQAAFAGSGRRRVVIAPALPSNGRTTVGGVQLLNGRPVHEGPAGRDPRTPVSESHLPTLLAPAHRGDVTVISRAELRDLDAVRAALRDHRWIIVDAETEEDLTRLVDHLPDPDEVLWVGSAGLAQALGRRFPGPHPVQEVPPHQVRSGVLTVVGSLNEVARQQLQALRQAGVPGVELNVEASEAALGQLVTALQQHPGAALYSGSTRGRHSSEAIAHALAHVAQQGVQLGLVHALVLTGGDTAVQVGKALGATGLRLFGEIEPGVPYGQLVGPRPLPVVTKAGGFGQPQTLVNAQQALLQGK</sequence>
<evidence type="ECO:0000256" key="4">
    <source>
        <dbReference type="ARBA" id="ARBA00022777"/>
    </source>
</evidence>
<gene>
    <name evidence="10" type="ORF">FCS05_01565</name>
    <name evidence="9" type="ORF">HNQ10_000284</name>
</gene>
<feature type="domain" description="Four-carbon acid sugar kinase N-terminal" evidence="7">
    <location>
        <begin position="7"/>
        <end position="219"/>
    </location>
</feature>
<dbReference type="Gene3D" id="3.40.980.20">
    <property type="entry name" value="Four-carbon acid sugar kinase, nucleotide binding domain"/>
    <property type="match status" value="1"/>
</dbReference>
<comment type="similarity">
    <text evidence="1">Belongs to the four-carbon acid sugar kinase family.</text>
</comment>
<evidence type="ECO:0000313" key="11">
    <source>
        <dbReference type="Proteomes" id="UP000308000"/>
    </source>
</evidence>
<proteinExistence type="inferred from homology"/>
<reference evidence="10 11" key="1">
    <citation type="submission" date="2019-04" db="EMBL/GenBank/DDBJ databases">
        <title>Deinococcus metalilatus MA1002 mutant No.5.</title>
        <authorList>
            <person name="Park W."/>
            <person name="Park C."/>
        </authorList>
    </citation>
    <scope>NUCLEOTIDE SEQUENCE [LARGE SCALE GENOMIC DNA]</scope>
    <source>
        <strain evidence="10 11">MA1002-m5</strain>
    </source>
</reference>
<evidence type="ECO:0000313" key="12">
    <source>
        <dbReference type="Proteomes" id="UP000536909"/>
    </source>
</evidence>
<keyword evidence="2" id="KW-0808">Transferase</keyword>
<dbReference type="RefSeq" id="WP_129117168.1">
    <property type="nucleotide sequence ID" value="NZ_BSUI01000012.1"/>
</dbReference>
<dbReference type="EMBL" id="VBRC01000001">
    <property type="protein sequence ID" value="TLK32170.1"/>
    <property type="molecule type" value="Genomic_DNA"/>
</dbReference>
<dbReference type="Pfam" id="PF07005">
    <property type="entry name" value="SBD_N"/>
    <property type="match status" value="1"/>
</dbReference>
<feature type="domain" description="Four-carbon acid sugar kinase nucleotide binding" evidence="8">
    <location>
        <begin position="242"/>
        <end position="383"/>
    </location>
</feature>
<dbReference type="EMBL" id="JACHFV010000001">
    <property type="protein sequence ID" value="MBB5293471.1"/>
    <property type="molecule type" value="Genomic_DNA"/>
</dbReference>
<evidence type="ECO:0000256" key="2">
    <source>
        <dbReference type="ARBA" id="ARBA00022679"/>
    </source>
</evidence>
<evidence type="ECO:0000313" key="10">
    <source>
        <dbReference type="EMBL" id="TLK32170.1"/>
    </source>
</evidence>
<evidence type="ECO:0000313" key="9">
    <source>
        <dbReference type="EMBL" id="MBB5293471.1"/>
    </source>
</evidence>
<dbReference type="InterPro" id="IPR010737">
    <property type="entry name" value="4-carb_acid_sugar_kinase_N"/>
</dbReference>
<evidence type="ECO:0000256" key="1">
    <source>
        <dbReference type="ARBA" id="ARBA00005715"/>
    </source>
</evidence>
<reference evidence="9 12" key="2">
    <citation type="submission" date="2020-08" db="EMBL/GenBank/DDBJ databases">
        <title>Genomic Encyclopedia of Type Strains, Phase IV (KMG-IV): sequencing the most valuable type-strain genomes for metagenomic binning, comparative biology and taxonomic classification.</title>
        <authorList>
            <person name="Goeker M."/>
        </authorList>
    </citation>
    <scope>NUCLEOTIDE SEQUENCE [LARGE SCALE GENOMIC DNA]</scope>
    <source>
        <strain evidence="9 12">DSM 105434</strain>
    </source>
</reference>
<dbReference type="Proteomes" id="UP000536909">
    <property type="component" value="Unassembled WGS sequence"/>
</dbReference>
<dbReference type="InterPro" id="IPR037051">
    <property type="entry name" value="4-carb_acid_sugar_kinase_N_sf"/>
</dbReference>
<dbReference type="InterPro" id="IPR031475">
    <property type="entry name" value="NBD_C"/>
</dbReference>
<dbReference type="InterPro" id="IPR042213">
    <property type="entry name" value="NBD_C_sf"/>
</dbReference>
<evidence type="ECO:0000259" key="8">
    <source>
        <dbReference type="Pfam" id="PF17042"/>
    </source>
</evidence>
<keyword evidence="6" id="KW-0119">Carbohydrate metabolism</keyword>
<keyword evidence="5" id="KW-0067">ATP-binding</keyword>
<name>A0AAJ5JZM2_9DEIO</name>
<dbReference type="Proteomes" id="UP000308000">
    <property type="component" value="Unassembled WGS sequence"/>
</dbReference>
<comment type="caution">
    <text evidence="10">The sequence shown here is derived from an EMBL/GenBank/DDBJ whole genome shotgun (WGS) entry which is preliminary data.</text>
</comment>
<dbReference type="AlphaFoldDB" id="A0AAJ5JZM2"/>